<feature type="transmembrane region" description="Helical" evidence="1">
    <location>
        <begin position="6"/>
        <end position="24"/>
    </location>
</feature>
<evidence type="ECO:0000256" key="1">
    <source>
        <dbReference type="SAM" id="Phobius"/>
    </source>
</evidence>
<dbReference type="AlphaFoldDB" id="A0A271LLT0"/>
<sequence length="102" mass="11141">MNVLQFLVGMLTMSFIVAISTYWATGSIWKATGGTVIALIVLQIGYFAYLLWAANRPGAEAAEDATPRALPGSAMELVSGSRAFFQPSEITWRRRNAAKTNR</sequence>
<dbReference type="EMBL" id="NPKJ01000043">
    <property type="protein sequence ID" value="PAQ09063.1"/>
    <property type="molecule type" value="Genomic_DNA"/>
</dbReference>
<protein>
    <recommendedName>
        <fullName evidence="4">Exopolysaccharide production repressor exox</fullName>
    </recommendedName>
</protein>
<dbReference type="OrthoDB" id="9802759at2"/>
<dbReference type="Proteomes" id="UP000216442">
    <property type="component" value="Unassembled WGS sequence"/>
</dbReference>
<comment type="caution">
    <text evidence="2">The sequence shown here is derived from an EMBL/GenBank/DDBJ whole genome shotgun (WGS) entry which is preliminary data.</text>
</comment>
<proteinExistence type="predicted"/>
<keyword evidence="1" id="KW-1133">Transmembrane helix</keyword>
<gene>
    <name evidence="2" type="ORF">CIT26_14225</name>
</gene>
<keyword evidence="1" id="KW-0472">Membrane</keyword>
<keyword evidence="3" id="KW-1185">Reference proteome</keyword>
<feature type="transmembrane region" description="Helical" evidence="1">
    <location>
        <begin position="36"/>
        <end position="54"/>
    </location>
</feature>
<organism evidence="2 3">
    <name type="scientific">Mesorhizobium temperatum</name>
    <dbReference type="NCBI Taxonomy" id="241416"/>
    <lineage>
        <taxon>Bacteria</taxon>
        <taxon>Pseudomonadati</taxon>
        <taxon>Pseudomonadota</taxon>
        <taxon>Alphaproteobacteria</taxon>
        <taxon>Hyphomicrobiales</taxon>
        <taxon>Phyllobacteriaceae</taxon>
        <taxon>Mesorhizobium</taxon>
    </lineage>
</organism>
<accession>A0A271LLT0</accession>
<name>A0A271LLT0_9HYPH</name>
<evidence type="ECO:0000313" key="2">
    <source>
        <dbReference type="EMBL" id="PAQ09063.1"/>
    </source>
</evidence>
<reference evidence="2 3" key="1">
    <citation type="submission" date="2017-08" db="EMBL/GenBank/DDBJ databases">
        <title>Mesorhizobium wenxinae sp. nov., a novel rhizobial species isolated from root nodules of chickpea (Cicer arietinum L.).</title>
        <authorList>
            <person name="Zhang J."/>
        </authorList>
    </citation>
    <scope>NUCLEOTIDE SEQUENCE [LARGE SCALE GENOMIC DNA]</scope>
    <source>
        <strain evidence="2 3">SDW018</strain>
    </source>
</reference>
<evidence type="ECO:0000313" key="3">
    <source>
        <dbReference type="Proteomes" id="UP000216442"/>
    </source>
</evidence>
<dbReference type="RefSeq" id="WP_095493196.1">
    <property type="nucleotide sequence ID" value="NZ_NPKJ01000043.1"/>
</dbReference>
<evidence type="ECO:0008006" key="4">
    <source>
        <dbReference type="Google" id="ProtNLM"/>
    </source>
</evidence>
<keyword evidence="1" id="KW-0812">Transmembrane</keyword>